<dbReference type="Gene3D" id="3.10.100.10">
    <property type="entry name" value="Mannose-Binding Protein A, subunit A"/>
    <property type="match status" value="1"/>
</dbReference>
<proteinExistence type="predicted"/>
<protein>
    <recommendedName>
        <fullName evidence="2">C-type lectin domain-containing protein</fullName>
    </recommendedName>
</protein>
<dbReference type="InterPro" id="IPR001304">
    <property type="entry name" value="C-type_lectin-like"/>
</dbReference>
<keyword evidence="4" id="KW-1185">Reference proteome</keyword>
<organism evidence="3 4">
    <name type="scientific">Meganyctiphanes norvegica</name>
    <name type="common">Northern krill</name>
    <name type="synonym">Thysanopoda norvegica</name>
    <dbReference type="NCBI Taxonomy" id="48144"/>
    <lineage>
        <taxon>Eukaryota</taxon>
        <taxon>Metazoa</taxon>
        <taxon>Ecdysozoa</taxon>
        <taxon>Arthropoda</taxon>
        <taxon>Crustacea</taxon>
        <taxon>Multicrustacea</taxon>
        <taxon>Malacostraca</taxon>
        <taxon>Eumalacostraca</taxon>
        <taxon>Eucarida</taxon>
        <taxon>Euphausiacea</taxon>
        <taxon>Euphausiidae</taxon>
        <taxon>Meganyctiphanes</taxon>
    </lineage>
</organism>
<dbReference type="AlphaFoldDB" id="A0AAV2SS41"/>
<comment type="caution">
    <text evidence="3">The sequence shown here is derived from an EMBL/GenBank/DDBJ whole genome shotgun (WGS) entry which is preliminary data.</text>
</comment>
<dbReference type="InterPro" id="IPR016187">
    <property type="entry name" value="CTDL_fold"/>
</dbReference>
<feature type="domain" description="C-type lectin" evidence="2">
    <location>
        <begin position="26"/>
        <end position="164"/>
    </location>
</feature>
<dbReference type="EMBL" id="CAXKWB010096697">
    <property type="protein sequence ID" value="CAL4221076.1"/>
    <property type="molecule type" value="Genomic_DNA"/>
</dbReference>
<keyword evidence="1" id="KW-0732">Signal</keyword>
<evidence type="ECO:0000256" key="1">
    <source>
        <dbReference type="SAM" id="SignalP"/>
    </source>
</evidence>
<evidence type="ECO:0000259" key="2">
    <source>
        <dbReference type="PROSITE" id="PS50041"/>
    </source>
</evidence>
<reference evidence="3 4" key="1">
    <citation type="submission" date="2024-05" db="EMBL/GenBank/DDBJ databases">
        <authorList>
            <person name="Wallberg A."/>
        </authorList>
    </citation>
    <scope>NUCLEOTIDE SEQUENCE [LARGE SCALE GENOMIC DNA]</scope>
</reference>
<dbReference type="Proteomes" id="UP001497623">
    <property type="component" value="Unassembled WGS sequence"/>
</dbReference>
<dbReference type="SUPFAM" id="SSF56436">
    <property type="entry name" value="C-type lectin-like"/>
    <property type="match status" value="1"/>
</dbReference>
<name>A0AAV2SS41_MEGNR</name>
<feature type="signal peptide" evidence="1">
    <location>
        <begin position="1"/>
        <end position="17"/>
    </location>
</feature>
<dbReference type="SMART" id="SM00034">
    <property type="entry name" value="CLECT"/>
    <property type="match status" value="1"/>
</dbReference>
<feature type="chain" id="PRO_5043326709" description="C-type lectin domain-containing protein" evidence="1">
    <location>
        <begin position="18"/>
        <end position="166"/>
    </location>
</feature>
<evidence type="ECO:0000313" key="3">
    <source>
        <dbReference type="EMBL" id="CAL4221076.1"/>
    </source>
</evidence>
<evidence type="ECO:0000313" key="4">
    <source>
        <dbReference type="Proteomes" id="UP001497623"/>
    </source>
</evidence>
<dbReference type="InterPro" id="IPR016186">
    <property type="entry name" value="C-type_lectin-like/link_sf"/>
</dbReference>
<gene>
    <name evidence="3" type="ORF">MNOR_LOCUS39085</name>
</gene>
<dbReference type="CDD" id="cd00037">
    <property type="entry name" value="CLECT"/>
    <property type="match status" value="1"/>
</dbReference>
<accession>A0AAV2SS41</accession>
<sequence length="166" mass="19065">MWVTWLFVLISLEFGECSCPDLFEQIGECCYYFSHDHTSSGATWYDARTYCQELGTLLDKPIDLAEVGTTDNKCDDLKLMETIGTSKVAHTYFGGSDEGHEGTFQWKYSGQKLNIKNSLWYHDRPLHGSHGDTSDCLLAAIWGDYDRAYFTDWSCDSHYQFVCQIF</sequence>
<dbReference type="Pfam" id="PF00059">
    <property type="entry name" value="Lectin_C"/>
    <property type="match status" value="1"/>
</dbReference>
<dbReference type="PROSITE" id="PS50041">
    <property type="entry name" value="C_TYPE_LECTIN_2"/>
    <property type="match status" value="1"/>
</dbReference>